<accession>A0A9D5X3M6</accession>
<dbReference type="AlphaFoldDB" id="A0A9D5X3M6"/>
<dbReference type="RefSeq" id="WP_004363747.1">
    <property type="nucleotide sequence ID" value="NZ_CAJPQZ010000011.1"/>
</dbReference>
<sequence>MRKLVLLSLLAIFCNALPALAQTEYSPQCKMNFGKGEVYTIEVGAVEDQESDTTIVGPVAIILLKNGKEVSRFNTFAIGDNCPADGFHDIKVKGRYFTVEDTYCAGFYFVLTYTTFRYDTKRKEFVLHRYGESYIYRGDPEKDIPDNSYLVKEYIPFSKVTTDLLLNLRKHFK</sequence>
<dbReference type="EMBL" id="JABZTM010000122">
    <property type="protein sequence ID" value="MBF1447611.1"/>
    <property type="molecule type" value="Genomic_DNA"/>
</dbReference>
<dbReference type="Proteomes" id="UP000787419">
    <property type="component" value="Unassembled WGS sequence"/>
</dbReference>
<organism evidence="1 2">
    <name type="scientific">Prevotella nigrescens</name>
    <dbReference type="NCBI Taxonomy" id="28133"/>
    <lineage>
        <taxon>Bacteria</taxon>
        <taxon>Pseudomonadati</taxon>
        <taxon>Bacteroidota</taxon>
        <taxon>Bacteroidia</taxon>
        <taxon>Bacteroidales</taxon>
        <taxon>Prevotellaceae</taxon>
        <taxon>Prevotella</taxon>
    </lineage>
</organism>
<proteinExistence type="predicted"/>
<protein>
    <submittedName>
        <fullName evidence="1">Uncharacterized protein</fullName>
    </submittedName>
</protein>
<evidence type="ECO:0000313" key="1">
    <source>
        <dbReference type="EMBL" id="MBF1447611.1"/>
    </source>
</evidence>
<comment type="caution">
    <text evidence="1">The sequence shown here is derived from an EMBL/GenBank/DDBJ whole genome shotgun (WGS) entry which is preliminary data.</text>
</comment>
<reference evidence="1" key="1">
    <citation type="submission" date="2020-04" db="EMBL/GenBank/DDBJ databases">
        <title>Deep metagenomics examines the oral microbiome during advanced dental caries in children, revealing novel taxa and co-occurrences with host molecules.</title>
        <authorList>
            <person name="Baker J.L."/>
            <person name="Morton J.T."/>
            <person name="Dinis M."/>
            <person name="Alvarez R."/>
            <person name="Tran N.C."/>
            <person name="Knight R."/>
            <person name="Edlund A."/>
        </authorList>
    </citation>
    <scope>NUCLEOTIDE SEQUENCE</scope>
    <source>
        <strain evidence="1">JCVI_32_bin.50</strain>
    </source>
</reference>
<evidence type="ECO:0000313" key="2">
    <source>
        <dbReference type="Proteomes" id="UP000787419"/>
    </source>
</evidence>
<name>A0A9D5X3M6_9BACT</name>
<gene>
    <name evidence="1" type="ORF">HXN55_09560</name>
</gene>